<reference evidence="2 3" key="1">
    <citation type="journal article" date="2019" name="Commun. Biol.">
        <title>The bagworm genome reveals a unique fibroin gene that provides high tensile strength.</title>
        <authorList>
            <person name="Kono N."/>
            <person name="Nakamura H."/>
            <person name="Ohtoshi R."/>
            <person name="Tomita M."/>
            <person name="Numata K."/>
            <person name="Arakawa K."/>
        </authorList>
    </citation>
    <scope>NUCLEOTIDE SEQUENCE [LARGE SCALE GENOMIC DNA]</scope>
</reference>
<feature type="transmembrane region" description="Helical" evidence="1">
    <location>
        <begin position="56"/>
        <end position="77"/>
    </location>
</feature>
<evidence type="ECO:0000313" key="3">
    <source>
        <dbReference type="Proteomes" id="UP000299102"/>
    </source>
</evidence>
<comment type="caution">
    <text evidence="2">The sequence shown here is derived from an EMBL/GenBank/DDBJ whole genome shotgun (WGS) entry which is preliminary data.</text>
</comment>
<protein>
    <submittedName>
        <fullName evidence="2">Uncharacterized protein</fullName>
    </submittedName>
</protein>
<keyword evidence="3" id="KW-1185">Reference proteome</keyword>
<dbReference type="AlphaFoldDB" id="A0A4C1WCA8"/>
<sequence length="100" mass="11139">MFVRPCVVANSRVSVRFTHCTRAAAGRAPAARRLPRLPTRLAGVVFHLRRRAVERAIATLALLAAAFINWITLQVWARSVAEDTINSYQCKFTTDRGCAQ</sequence>
<dbReference type="Proteomes" id="UP000299102">
    <property type="component" value="Unassembled WGS sequence"/>
</dbReference>
<organism evidence="2 3">
    <name type="scientific">Eumeta variegata</name>
    <name type="common">Bagworm moth</name>
    <name type="synonym">Eumeta japonica</name>
    <dbReference type="NCBI Taxonomy" id="151549"/>
    <lineage>
        <taxon>Eukaryota</taxon>
        <taxon>Metazoa</taxon>
        <taxon>Ecdysozoa</taxon>
        <taxon>Arthropoda</taxon>
        <taxon>Hexapoda</taxon>
        <taxon>Insecta</taxon>
        <taxon>Pterygota</taxon>
        <taxon>Neoptera</taxon>
        <taxon>Endopterygota</taxon>
        <taxon>Lepidoptera</taxon>
        <taxon>Glossata</taxon>
        <taxon>Ditrysia</taxon>
        <taxon>Tineoidea</taxon>
        <taxon>Psychidae</taxon>
        <taxon>Oiketicinae</taxon>
        <taxon>Eumeta</taxon>
    </lineage>
</organism>
<evidence type="ECO:0000313" key="2">
    <source>
        <dbReference type="EMBL" id="GBP48701.1"/>
    </source>
</evidence>
<keyword evidence="1" id="KW-0472">Membrane</keyword>
<keyword evidence="1" id="KW-0812">Transmembrane</keyword>
<name>A0A4C1WCA8_EUMVA</name>
<gene>
    <name evidence="2" type="ORF">EVAR_88162_1</name>
</gene>
<keyword evidence="1" id="KW-1133">Transmembrane helix</keyword>
<dbReference type="EMBL" id="BGZK01000529">
    <property type="protein sequence ID" value="GBP48701.1"/>
    <property type="molecule type" value="Genomic_DNA"/>
</dbReference>
<evidence type="ECO:0000256" key="1">
    <source>
        <dbReference type="SAM" id="Phobius"/>
    </source>
</evidence>
<proteinExistence type="predicted"/>
<accession>A0A4C1WCA8</accession>